<feature type="transmembrane region" description="Helical" evidence="6">
    <location>
        <begin position="524"/>
        <end position="547"/>
    </location>
</feature>
<evidence type="ECO:0000256" key="1">
    <source>
        <dbReference type="ARBA" id="ARBA00004651"/>
    </source>
</evidence>
<keyword evidence="9" id="KW-1185">Reference proteome</keyword>
<feature type="transmembrane region" description="Helical" evidence="6">
    <location>
        <begin position="559"/>
        <end position="580"/>
    </location>
</feature>
<feature type="compositionally biased region" description="Polar residues" evidence="5">
    <location>
        <begin position="135"/>
        <end position="147"/>
    </location>
</feature>
<feature type="transmembrane region" description="Helical" evidence="6">
    <location>
        <begin position="435"/>
        <end position="456"/>
    </location>
</feature>
<evidence type="ECO:0000256" key="2">
    <source>
        <dbReference type="ARBA" id="ARBA00022692"/>
    </source>
</evidence>
<feature type="transmembrane region" description="Helical" evidence="6">
    <location>
        <begin position="468"/>
        <end position="488"/>
    </location>
</feature>
<feature type="transmembrane region" description="Helical" evidence="6">
    <location>
        <begin position="298"/>
        <end position="318"/>
    </location>
</feature>
<protein>
    <submittedName>
        <fullName evidence="8">MFS transporter</fullName>
    </submittedName>
</protein>
<organism evidence="8 9">
    <name type="scientific">Senegalimassilia faecalis</name>
    <dbReference type="NCBI Taxonomy" id="2509433"/>
    <lineage>
        <taxon>Bacteria</taxon>
        <taxon>Bacillati</taxon>
        <taxon>Actinomycetota</taxon>
        <taxon>Coriobacteriia</taxon>
        <taxon>Coriobacteriales</taxon>
        <taxon>Coriobacteriaceae</taxon>
        <taxon>Senegalimassilia</taxon>
    </lineage>
</organism>
<feature type="region of interest" description="Disordered" evidence="5">
    <location>
        <begin position="396"/>
        <end position="424"/>
    </location>
</feature>
<comment type="subcellular location">
    <subcellularLocation>
        <location evidence="1">Cell membrane</location>
        <topology evidence="1">Multi-pass membrane protein</topology>
    </subcellularLocation>
</comment>
<feature type="transmembrane region" description="Helical" evidence="6">
    <location>
        <begin position="248"/>
        <end position="268"/>
    </location>
</feature>
<sequence length="620" mass="66303">MLSHAPGRDGARCGRARVRRHRHHAFGQPLPIYRRHSRRGRARRSGRGDRARVRGLPPLLRRGHAPKPPARHVPAELLRLPHQRLGSRRRTSRTQGRARRSEGRRTRGPCQRARRRTSRPRPSQGRTRRLRPKASPQTRHPQSSTRTGEIAERRNRPRPPNLKIPQVFTGCNNRLLCWLRSTSPGRGPDSQGGINVAFAKIKQHYEVVVAFCCFLILFTNIGLPSTSFSVYQPYLVDLPGVGHSGGSIIVSVRTFVSLLAMLVVGRYYDLLDCRAGACLASVFVSIGFLLYSLNTGNFPGLCAASVFTGLGYGLGGMIASTMLINRWFRVNVATVAGVAAVGSGVAAVIIPNSAVALIDAFGLSSAFAFEAALALVLGAITFALLRNDPRDLGLKPYEGKAGEGSQTAGSRNAGEDKPARKRHANRNLSPKAMPLLLVAMVAIGCASVGGGNYLAVLFTSEGFSAESAAAMVAISGACLTVAKLASGVVFDRVGTRNGSIAFFALYIGGTAILCLSDMGNTGLAGAGAFMFGLGMSLGTVGISVWSIELAPRGKETRTIKNFQVCYALGGFIFTFLPGFLTEAFGTYLVSYAILLALLVVAAAVIISMYAATEKRAKEAA</sequence>
<gene>
    <name evidence="8" type="ORF">ET524_07755</name>
</gene>
<evidence type="ECO:0000313" key="8">
    <source>
        <dbReference type="EMBL" id="RXZ54385.1"/>
    </source>
</evidence>
<evidence type="ECO:0000256" key="5">
    <source>
        <dbReference type="SAM" id="MobiDB-lite"/>
    </source>
</evidence>
<keyword evidence="2 6" id="KW-0812">Transmembrane</keyword>
<feature type="transmembrane region" description="Helical" evidence="6">
    <location>
        <begin position="586"/>
        <end position="611"/>
    </location>
</feature>
<feature type="compositionally biased region" description="Basic residues" evidence="5">
    <location>
        <begin position="34"/>
        <end position="45"/>
    </location>
</feature>
<evidence type="ECO:0000259" key="7">
    <source>
        <dbReference type="PROSITE" id="PS50850"/>
    </source>
</evidence>
<dbReference type="PROSITE" id="PS50850">
    <property type="entry name" value="MFS"/>
    <property type="match status" value="1"/>
</dbReference>
<evidence type="ECO:0000256" key="3">
    <source>
        <dbReference type="ARBA" id="ARBA00022989"/>
    </source>
</evidence>
<dbReference type="Proteomes" id="UP000293345">
    <property type="component" value="Unassembled WGS sequence"/>
</dbReference>
<dbReference type="GO" id="GO:0005886">
    <property type="term" value="C:plasma membrane"/>
    <property type="evidence" value="ECO:0007669"/>
    <property type="project" value="UniProtKB-SubCell"/>
</dbReference>
<name>A0A4Q2JZ76_9ACTN</name>
<dbReference type="EMBL" id="SDPW01000001">
    <property type="protein sequence ID" value="RXZ54385.1"/>
    <property type="molecule type" value="Genomic_DNA"/>
</dbReference>
<feature type="transmembrane region" description="Helical" evidence="6">
    <location>
        <begin position="500"/>
        <end position="518"/>
    </location>
</feature>
<feature type="transmembrane region" description="Helical" evidence="6">
    <location>
        <begin position="330"/>
        <end position="350"/>
    </location>
</feature>
<dbReference type="InterPro" id="IPR050327">
    <property type="entry name" value="Proton-linked_MCT"/>
</dbReference>
<evidence type="ECO:0000256" key="4">
    <source>
        <dbReference type="ARBA" id="ARBA00023136"/>
    </source>
</evidence>
<feature type="region of interest" description="Disordered" evidence="5">
    <location>
        <begin position="34"/>
        <end position="164"/>
    </location>
</feature>
<feature type="domain" description="Major facilitator superfamily (MFS) profile" evidence="7">
    <location>
        <begin position="206"/>
        <end position="615"/>
    </location>
</feature>
<reference evidence="8 9" key="1">
    <citation type="submission" date="2019-01" db="EMBL/GenBank/DDBJ databases">
        <title>Senegalimassilia sp. nov. KGMB04484 isolated human feces.</title>
        <authorList>
            <person name="Han K.-I."/>
            <person name="Kim J.-S."/>
            <person name="Lee K.C."/>
            <person name="Suh M.K."/>
            <person name="Eom M.K."/>
            <person name="Lee J.H."/>
            <person name="Park S.-H."/>
            <person name="Kang S.W."/>
            <person name="Park J.-E."/>
            <person name="Oh B.S."/>
            <person name="Yu S.Y."/>
            <person name="Choi S.-H."/>
            <person name="Lee D.H."/>
            <person name="Yoon H."/>
            <person name="Kim B.-Y."/>
            <person name="Lee J.H."/>
            <person name="Lee J.-S."/>
        </authorList>
    </citation>
    <scope>NUCLEOTIDE SEQUENCE [LARGE SCALE GENOMIC DNA]</scope>
    <source>
        <strain evidence="8 9">KGMB04484</strain>
    </source>
</reference>
<dbReference type="GO" id="GO:0022857">
    <property type="term" value="F:transmembrane transporter activity"/>
    <property type="evidence" value="ECO:0007669"/>
    <property type="project" value="InterPro"/>
</dbReference>
<dbReference type="Pfam" id="PF07690">
    <property type="entry name" value="MFS_1"/>
    <property type="match status" value="1"/>
</dbReference>
<feature type="transmembrane region" description="Helical" evidence="6">
    <location>
        <begin position="362"/>
        <end position="385"/>
    </location>
</feature>
<dbReference type="Gene3D" id="1.20.1250.20">
    <property type="entry name" value="MFS general substrate transporter like domains"/>
    <property type="match status" value="2"/>
</dbReference>
<evidence type="ECO:0000256" key="6">
    <source>
        <dbReference type="SAM" id="Phobius"/>
    </source>
</evidence>
<proteinExistence type="predicted"/>
<dbReference type="InterPro" id="IPR020846">
    <property type="entry name" value="MFS_dom"/>
</dbReference>
<dbReference type="AlphaFoldDB" id="A0A4Q2JZ76"/>
<dbReference type="InterPro" id="IPR036259">
    <property type="entry name" value="MFS_trans_sf"/>
</dbReference>
<keyword evidence="4 6" id="KW-0472">Membrane</keyword>
<dbReference type="PANTHER" id="PTHR11360">
    <property type="entry name" value="MONOCARBOXYLATE TRANSPORTER"/>
    <property type="match status" value="1"/>
</dbReference>
<evidence type="ECO:0000313" key="9">
    <source>
        <dbReference type="Proteomes" id="UP000293345"/>
    </source>
</evidence>
<feature type="transmembrane region" description="Helical" evidence="6">
    <location>
        <begin position="207"/>
        <end position="228"/>
    </location>
</feature>
<keyword evidence="3 6" id="KW-1133">Transmembrane helix</keyword>
<dbReference type="InterPro" id="IPR011701">
    <property type="entry name" value="MFS"/>
</dbReference>
<feature type="transmembrane region" description="Helical" evidence="6">
    <location>
        <begin position="275"/>
        <end position="292"/>
    </location>
</feature>
<accession>A0A4Q2JZ76</accession>
<dbReference type="SUPFAM" id="SSF103473">
    <property type="entry name" value="MFS general substrate transporter"/>
    <property type="match status" value="1"/>
</dbReference>
<dbReference type="PANTHER" id="PTHR11360:SF234">
    <property type="entry name" value="MFS-TYPE TRANSPORTER DBAD-RELATED"/>
    <property type="match status" value="1"/>
</dbReference>
<feature type="compositionally biased region" description="Basic residues" evidence="5">
    <location>
        <begin position="81"/>
        <end position="98"/>
    </location>
</feature>
<comment type="caution">
    <text evidence="8">The sequence shown here is derived from an EMBL/GenBank/DDBJ whole genome shotgun (WGS) entry which is preliminary data.</text>
</comment>